<evidence type="ECO:0000259" key="4">
    <source>
        <dbReference type="SMART" id="SM00563"/>
    </source>
</evidence>
<dbReference type="GO" id="GO:0003841">
    <property type="term" value="F:1-acylglycerol-3-phosphate O-acyltransferase activity"/>
    <property type="evidence" value="ECO:0007669"/>
    <property type="project" value="TreeGrafter"/>
</dbReference>
<evidence type="ECO:0000256" key="2">
    <source>
        <dbReference type="ARBA" id="ARBA00022679"/>
    </source>
</evidence>
<sequence length="245" mass="27926">MLEKNVFGQYIFLKKAIMRMASPFTYMRFGVINKNEITGAELYNELPSKNVLFVSNHQTYFADVAYMIHAMGNAKTGKPNQITFWDFFLRPYTNFYYVAAAETMDSGIIPKLFKLTGSISIKRTWREAGENIQREVDKNDTESIEKALKSGWVITFPQGTTKPYVPGRKGTAHIIKNYKPIVVPVVVDGFRRAFDKKGLLIKKKGSTLKLTIKKPLDINYDDSVEDILEQVMDAIEQSPKFQGTV</sequence>
<evidence type="ECO:0000256" key="1">
    <source>
        <dbReference type="ARBA" id="ARBA00005189"/>
    </source>
</evidence>
<keyword evidence="6" id="KW-1185">Reference proteome</keyword>
<dbReference type="GO" id="GO:0006654">
    <property type="term" value="P:phosphatidic acid biosynthetic process"/>
    <property type="evidence" value="ECO:0007669"/>
    <property type="project" value="TreeGrafter"/>
</dbReference>
<dbReference type="OrthoDB" id="1450572at2"/>
<dbReference type="AlphaFoldDB" id="A0A5C6RS45"/>
<dbReference type="PANTHER" id="PTHR10434">
    <property type="entry name" value="1-ACYL-SN-GLYCEROL-3-PHOSPHATE ACYLTRANSFERASE"/>
    <property type="match status" value="1"/>
</dbReference>
<dbReference type="CDD" id="cd07989">
    <property type="entry name" value="LPLAT_AGPAT-like"/>
    <property type="match status" value="1"/>
</dbReference>
<dbReference type="SMART" id="SM00563">
    <property type="entry name" value="PlsC"/>
    <property type="match status" value="1"/>
</dbReference>
<dbReference type="Pfam" id="PF01553">
    <property type="entry name" value="Acyltransferase"/>
    <property type="match status" value="1"/>
</dbReference>
<comment type="caution">
    <text evidence="5">The sequence shown here is derived from an EMBL/GenBank/DDBJ whole genome shotgun (WGS) entry which is preliminary data.</text>
</comment>
<gene>
    <name evidence="5" type="ORF">FRY74_07085</name>
</gene>
<evidence type="ECO:0000256" key="3">
    <source>
        <dbReference type="ARBA" id="ARBA00023315"/>
    </source>
</evidence>
<evidence type="ECO:0000313" key="6">
    <source>
        <dbReference type="Proteomes" id="UP000321721"/>
    </source>
</evidence>
<keyword evidence="2 5" id="KW-0808">Transferase</keyword>
<dbReference type="Proteomes" id="UP000321721">
    <property type="component" value="Unassembled WGS sequence"/>
</dbReference>
<accession>A0A5C6RS45</accession>
<protein>
    <submittedName>
        <fullName evidence="5">1-acyl-sn-glycerol-3-phosphate acyltransferase</fullName>
    </submittedName>
</protein>
<dbReference type="RefSeq" id="WP_147099992.1">
    <property type="nucleotide sequence ID" value="NZ_VOOS01000003.1"/>
</dbReference>
<dbReference type="InterPro" id="IPR002123">
    <property type="entry name" value="Plipid/glycerol_acylTrfase"/>
</dbReference>
<organism evidence="5 6">
    <name type="scientific">Vicingus serpentipes</name>
    <dbReference type="NCBI Taxonomy" id="1926625"/>
    <lineage>
        <taxon>Bacteria</taxon>
        <taxon>Pseudomonadati</taxon>
        <taxon>Bacteroidota</taxon>
        <taxon>Flavobacteriia</taxon>
        <taxon>Flavobacteriales</taxon>
        <taxon>Vicingaceae</taxon>
        <taxon>Vicingus</taxon>
    </lineage>
</organism>
<dbReference type="SUPFAM" id="SSF69593">
    <property type="entry name" value="Glycerol-3-phosphate (1)-acyltransferase"/>
    <property type="match status" value="1"/>
</dbReference>
<reference evidence="5 6" key="1">
    <citation type="submission" date="2019-08" db="EMBL/GenBank/DDBJ databases">
        <title>Genome of Vicingus serpentipes NCIMB 15042.</title>
        <authorList>
            <person name="Bowman J.P."/>
        </authorList>
    </citation>
    <scope>NUCLEOTIDE SEQUENCE [LARGE SCALE GENOMIC DNA]</scope>
    <source>
        <strain evidence="5 6">NCIMB 15042</strain>
    </source>
</reference>
<keyword evidence="3 5" id="KW-0012">Acyltransferase</keyword>
<name>A0A5C6RS45_9FLAO</name>
<dbReference type="EMBL" id="VOOS01000003">
    <property type="protein sequence ID" value="TXB65181.1"/>
    <property type="molecule type" value="Genomic_DNA"/>
</dbReference>
<evidence type="ECO:0000313" key="5">
    <source>
        <dbReference type="EMBL" id="TXB65181.1"/>
    </source>
</evidence>
<proteinExistence type="predicted"/>
<dbReference type="PANTHER" id="PTHR10434:SF11">
    <property type="entry name" value="1-ACYL-SN-GLYCEROL-3-PHOSPHATE ACYLTRANSFERASE"/>
    <property type="match status" value="1"/>
</dbReference>
<comment type="pathway">
    <text evidence="1">Lipid metabolism.</text>
</comment>
<feature type="domain" description="Phospholipid/glycerol acyltransferase" evidence="4">
    <location>
        <begin position="51"/>
        <end position="190"/>
    </location>
</feature>